<organism evidence="1 2">
    <name type="scientific">Lawsonia intracellularis (strain PHE/MN1-00)</name>
    <dbReference type="NCBI Taxonomy" id="363253"/>
    <lineage>
        <taxon>Bacteria</taxon>
        <taxon>Pseudomonadati</taxon>
        <taxon>Thermodesulfobacteriota</taxon>
        <taxon>Desulfovibrionia</taxon>
        <taxon>Desulfovibrionales</taxon>
        <taxon>Desulfovibrionaceae</taxon>
        <taxon>Lawsonia</taxon>
    </lineage>
</organism>
<dbReference type="SUPFAM" id="SSF88713">
    <property type="entry name" value="Glycoside hydrolase/deacetylase"/>
    <property type="match status" value="1"/>
</dbReference>
<reference evidence="1 2" key="1">
    <citation type="submission" date="2005-11" db="EMBL/GenBank/DDBJ databases">
        <title>The complete genome sequence of Lawsonia intracellularis: the causative agent of proliferative enteropathy.</title>
        <authorList>
            <person name="Kaur K."/>
            <person name="Zhang Q."/>
            <person name="Beckler D."/>
            <person name="Munir S."/>
            <person name="Li L."/>
            <person name="Kinsley K."/>
            <person name="Herron L."/>
            <person name="Peterson A."/>
            <person name="May B."/>
            <person name="Singh S."/>
            <person name="Gebhart C."/>
            <person name="Kapur V."/>
        </authorList>
    </citation>
    <scope>NUCLEOTIDE SEQUENCE [LARGE SCALE GENOMIC DNA]</scope>
    <source>
        <strain evidence="1 2">PHE/MN1-00</strain>
        <plasmid evidence="2">pLaw2</plasmid>
    </source>
</reference>
<dbReference type="GO" id="GO:0005975">
    <property type="term" value="P:carbohydrate metabolic process"/>
    <property type="evidence" value="ECO:0007669"/>
    <property type="project" value="InterPro"/>
</dbReference>
<dbReference type="InterPro" id="IPR054492">
    <property type="entry name" value="WbmS-like"/>
</dbReference>
<keyword evidence="2" id="KW-1185">Reference proteome</keyword>
<dbReference type="RefSeq" id="WP_011527303.1">
    <property type="nucleotide sequence ID" value="NC_008013.1"/>
</dbReference>
<evidence type="ECO:0000313" key="2">
    <source>
        <dbReference type="Proteomes" id="UP000002430"/>
    </source>
</evidence>
<dbReference type="KEGG" id="lip:LIB008"/>
<geneLocation type="plasmid" evidence="2">
    <name>pLaw2</name>
</geneLocation>
<proteinExistence type="predicted"/>
<dbReference type="CDD" id="cd10920">
    <property type="entry name" value="CE4_WbmS"/>
    <property type="match status" value="1"/>
</dbReference>
<name>Q1MNZ7_LAWIP</name>
<dbReference type="Proteomes" id="UP000002430">
    <property type="component" value="Plasmid 2"/>
</dbReference>
<dbReference type="EMBL" id="AM180254">
    <property type="protein sequence ID" value="CAJ53907.1"/>
    <property type="molecule type" value="Genomic_DNA"/>
</dbReference>
<dbReference type="OrthoDB" id="9805877at2"/>
<dbReference type="Gene3D" id="3.20.20.370">
    <property type="entry name" value="Glycoside hydrolase/deacetylase"/>
    <property type="match status" value="1"/>
</dbReference>
<dbReference type="eggNOG" id="ENOG50329KE">
    <property type="taxonomic scope" value="Bacteria"/>
</dbReference>
<evidence type="ECO:0000313" key="1">
    <source>
        <dbReference type="EMBL" id="CAJ53907.1"/>
    </source>
</evidence>
<dbReference type="HOGENOM" id="CLU_1169203_0_0_7"/>
<dbReference type="AlphaFoldDB" id="Q1MNZ7"/>
<dbReference type="Pfam" id="PF22537">
    <property type="entry name" value="WbmS-like"/>
    <property type="match status" value="1"/>
</dbReference>
<keyword evidence="1" id="KW-0614">Plasmid</keyword>
<dbReference type="InterPro" id="IPR011330">
    <property type="entry name" value="Glyco_hydro/deAcase_b/a-brl"/>
</dbReference>
<accession>Q1MNZ7</accession>
<sequence length="263" mass="30352">MLTDCFGNPIQTQNAIAITFDTDWAPDWCIALCFELCLQFDITATFFVTNTSPILKKIASNDRFELGIHPNFLVNHNIKKDNTLFYQNILKSYLQIVPEAKSIRSHSLYRDSRLFVYIEEQVPSICNEVSTFLPGHIGLQPVPIRFSPHGRSLLHFSCIWEDDIAILEPQRWLTPLFNSALPGVYIFNFHPIHIALNSCSPEQYSNLRKFYNIPDVTPEDCNKFANKTLFGVKDYFERLIESVINSFPPFPSFRTINSISQNY</sequence>
<gene>
    <name evidence="1" type="ordered locus">LIB008</name>
</gene>
<protein>
    <submittedName>
        <fullName evidence="1">Uncharacterized protein</fullName>
    </submittedName>
</protein>